<organism evidence="3 4">
    <name type="scientific">Verticillium longisporum</name>
    <name type="common">Verticillium dahliae var. longisporum</name>
    <dbReference type="NCBI Taxonomy" id="100787"/>
    <lineage>
        <taxon>Eukaryota</taxon>
        <taxon>Fungi</taxon>
        <taxon>Dikarya</taxon>
        <taxon>Ascomycota</taxon>
        <taxon>Pezizomycotina</taxon>
        <taxon>Sordariomycetes</taxon>
        <taxon>Hypocreomycetidae</taxon>
        <taxon>Glomerellales</taxon>
        <taxon>Plectosphaerellaceae</taxon>
        <taxon>Verticillium</taxon>
    </lineage>
</organism>
<feature type="transmembrane region" description="Helical" evidence="2">
    <location>
        <begin position="99"/>
        <end position="119"/>
    </location>
</feature>
<proteinExistence type="predicted"/>
<feature type="compositionally biased region" description="Low complexity" evidence="1">
    <location>
        <begin position="19"/>
        <end position="28"/>
    </location>
</feature>
<dbReference type="EMBL" id="CVQI01038273">
    <property type="protein sequence ID" value="CRK49106.1"/>
    <property type="molecule type" value="Genomic_DNA"/>
</dbReference>
<keyword evidence="2" id="KW-0812">Transmembrane</keyword>
<keyword evidence="2" id="KW-1133">Transmembrane helix</keyword>
<evidence type="ECO:0000313" key="4">
    <source>
        <dbReference type="Proteomes" id="UP000045706"/>
    </source>
</evidence>
<evidence type="ECO:0000256" key="1">
    <source>
        <dbReference type="SAM" id="MobiDB-lite"/>
    </source>
</evidence>
<accession>A0A0G4NRY2</accession>
<sequence>MSEPKPTQDTLDRRHSRESSISSASTTSLVFDRLAEESEKNHDASSRPHPSAAQHAYTDDNSDAIKESDINDPETGPFLGASSETTPARKGVDRKLKKVLLIVGGFFVAAWIVSLVVFLTNKSWIPGPDGEDGLLLEQEARGKDFLVVEDQILHNVGLARNGGRLNGVLVQLVLLGQRDRLLPPLVLAVDVSSNLAEKDQVVLLEAGGKIDRIVVVVVLNRIAESLVVLLLDQQVVDGVVDGTLVLGLDIEEERLDQRQVVNLEEIGEERRVLLNVELDGAVVDLQVGYLDDDLLELVVFPRVLGPLNNSKCRVVVLIVVVVAEDELGPEGSLLACADQLGHVDAAPEELEVLHEALRVVAGQRNAELGEHTHISALEAKALLQQADKLIKVTVTLVLLDECCELLGIDNQVETADLCKTELLLFHAGLVHLFPDLDVVGLAGALNSGLVVAKVDQRGGELGPVRDAGEEDLGSLEETLFVGLISRFLNIGHISAAEEVLQLAKLIQASVAEGKGRINRRLTQGLARHAEVLNKVLVLSSVHSSLNNLLVVPGVIGLNVRFNSIADTNTVKLSFGNLGPDLRLVNFLGKGLSPVDAHDVINENIDGRPLIASLLVDLEGLLMQTDLNTGIGDVGCAVTIQLVNVVHDLALVGLGSREQKKVLQVLVVAEGGRLENNLLKKLDELKGEIIAKQGGNSHRNLAGIR</sequence>
<protein>
    <submittedName>
        <fullName evidence="3">Uncharacterized protein</fullName>
    </submittedName>
</protein>
<evidence type="ECO:0000313" key="3">
    <source>
        <dbReference type="EMBL" id="CRK49106.1"/>
    </source>
</evidence>
<name>A0A0G4NRY2_VERLO</name>
<feature type="region of interest" description="Disordered" evidence="1">
    <location>
        <begin position="1"/>
        <end position="87"/>
    </location>
</feature>
<dbReference type="Proteomes" id="UP000045706">
    <property type="component" value="Unassembled WGS sequence"/>
</dbReference>
<gene>
    <name evidence="3" type="ORF">BN1723_016993</name>
</gene>
<feature type="compositionally biased region" description="Basic and acidic residues" evidence="1">
    <location>
        <begin position="33"/>
        <end position="46"/>
    </location>
</feature>
<keyword evidence="2" id="KW-0472">Membrane</keyword>
<evidence type="ECO:0000256" key="2">
    <source>
        <dbReference type="SAM" id="Phobius"/>
    </source>
</evidence>
<dbReference type="AlphaFoldDB" id="A0A0G4NRY2"/>
<reference evidence="4" key="1">
    <citation type="submission" date="2015-05" db="EMBL/GenBank/DDBJ databases">
        <authorList>
            <person name="Fogelqvist Johan"/>
        </authorList>
    </citation>
    <scope>NUCLEOTIDE SEQUENCE [LARGE SCALE GENOMIC DNA]</scope>
</reference>